<dbReference type="SMART" id="SM00304">
    <property type="entry name" value="HAMP"/>
    <property type="match status" value="1"/>
</dbReference>
<evidence type="ECO:0000256" key="10">
    <source>
        <dbReference type="ARBA" id="ARBA00022840"/>
    </source>
</evidence>
<dbReference type="Proteomes" id="UP001519344">
    <property type="component" value="Unassembled WGS sequence"/>
</dbReference>
<proteinExistence type="predicted"/>
<dbReference type="InterPro" id="IPR050640">
    <property type="entry name" value="Bact_2-comp_sensor_kinase"/>
</dbReference>
<dbReference type="PANTHER" id="PTHR34220">
    <property type="entry name" value="SENSOR HISTIDINE KINASE YPDA"/>
    <property type="match status" value="1"/>
</dbReference>
<dbReference type="InterPro" id="IPR010559">
    <property type="entry name" value="Sig_transdc_His_kin_internal"/>
</dbReference>
<keyword evidence="6" id="KW-0808">Transferase</keyword>
<evidence type="ECO:0000256" key="1">
    <source>
        <dbReference type="ARBA" id="ARBA00000085"/>
    </source>
</evidence>
<keyword evidence="11 14" id="KW-1133">Transmembrane helix</keyword>
<evidence type="ECO:0000256" key="12">
    <source>
        <dbReference type="ARBA" id="ARBA00023012"/>
    </source>
</evidence>
<keyword evidence="4" id="KW-1003">Cell membrane</keyword>
<feature type="transmembrane region" description="Helical" evidence="14">
    <location>
        <begin position="266"/>
        <end position="290"/>
    </location>
</feature>
<dbReference type="InterPro" id="IPR003594">
    <property type="entry name" value="HATPase_dom"/>
</dbReference>
<dbReference type="EC" id="2.7.13.3" evidence="3"/>
<evidence type="ECO:0000313" key="17">
    <source>
        <dbReference type="EMBL" id="MBP1966186.1"/>
    </source>
</evidence>
<dbReference type="SUPFAM" id="SSF158472">
    <property type="entry name" value="HAMP domain-like"/>
    <property type="match status" value="1"/>
</dbReference>
<feature type="domain" description="HAMP" evidence="16">
    <location>
        <begin position="298"/>
        <end position="350"/>
    </location>
</feature>
<dbReference type="EMBL" id="JAGGKV010000019">
    <property type="protein sequence ID" value="MBP1966186.1"/>
    <property type="molecule type" value="Genomic_DNA"/>
</dbReference>
<evidence type="ECO:0000259" key="16">
    <source>
        <dbReference type="PROSITE" id="PS50885"/>
    </source>
</evidence>
<dbReference type="PANTHER" id="PTHR34220:SF11">
    <property type="entry name" value="SENSOR PROTEIN KINASE HPTS"/>
    <property type="match status" value="1"/>
</dbReference>
<dbReference type="PROSITE" id="PS50885">
    <property type="entry name" value="HAMP"/>
    <property type="match status" value="1"/>
</dbReference>
<accession>A0ABS4I6Z2</accession>
<evidence type="ECO:0000256" key="6">
    <source>
        <dbReference type="ARBA" id="ARBA00022679"/>
    </source>
</evidence>
<comment type="catalytic activity">
    <reaction evidence="1">
        <text>ATP + protein L-histidine = ADP + protein N-phospho-L-histidine.</text>
        <dbReference type="EC" id="2.7.13.3"/>
    </reaction>
</comment>
<dbReference type="Pfam" id="PF02518">
    <property type="entry name" value="HATPase_c"/>
    <property type="match status" value="1"/>
</dbReference>
<keyword evidence="13 14" id="KW-0472">Membrane</keyword>
<evidence type="ECO:0000256" key="13">
    <source>
        <dbReference type="ARBA" id="ARBA00023136"/>
    </source>
</evidence>
<evidence type="ECO:0000256" key="8">
    <source>
        <dbReference type="ARBA" id="ARBA00022741"/>
    </source>
</evidence>
<evidence type="ECO:0000256" key="4">
    <source>
        <dbReference type="ARBA" id="ARBA00022475"/>
    </source>
</evidence>
<name>A0ABS4I6Z2_9BACL</name>
<dbReference type="Pfam" id="PF00672">
    <property type="entry name" value="HAMP"/>
    <property type="match status" value="1"/>
</dbReference>
<dbReference type="SUPFAM" id="SSF55874">
    <property type="entry name" value="ATPase domain of HSP90 chaperone/DNA topoisomerase II/histidine kinase"/>
    <property type="match status" value="1"/>
</dbReference>
<dbReference type="GO" id="GO:0016301">
    <property type="term" value="F:kinase activity"/>
    <property type="evidence" value="ECO:0007669"/>
    <property type="project" value="UniProtKB-KW"/>
</dbReference>
<dbReference type="Pfam" id="PF06580">
    <property type="entry name" value="His_kinase"/>
    <property type="match status" value="1"/>
</dbReference>
<dbReference type="PROSITE" id="PS50109">
    <property type="entry name" value="HIS_KIN"/>
    <property type="match status" value="1"/>
</dbReference>
<gene>
    <name evidence="17" type="ORF">J2Z65_005445</name>
</gene>
<evidence type="ECO:0000256" key="5">
    <source>
        <dbReference type="ARBA" id="ARBA00022553"/>
    </source>
</evidence>
<dbReference type="RefSeq" id="WP_167052237.1">
    <property type="nucleotide sequence ID" value="NZ_JAAOZR010000002.1"/>
</dbReference>
<keyword evidence="5" id="KW-0597">Phosphoprotein</keyword>
<comment type="caution">
    <text evidence="17">The sequence shown here is derived from an EMBL/GenBank/DDBJ whole genome shotgun (WGS) entry which is preliminary data.</text>
</comment>
<feature type="domain" description="Histidine kinase" evidence="15">
    <location>
        <begin position="459"/>
        <end position="563"/>
    </location>
</feature>
<evidence type="ECO:0000256" key="2">
    <source>
        <dbReference type="ARBA" id="ARBA00004651"/>
    </source>
</evidence>
<evidence type="ECO:0000256" key="9">
    <source>
        <dbReference type="ARBA" id="ARBA00022777"/>
    </source>
</evidence>
<keyword evidence="18" id="KW-1185">Reference proteome</keyword>
<protein>
    <recommendedName>
        <fullName evidence="3">histidine kinase</fullName>
        <ecNumber evidence="3">2.7.13.3</ecNumber>
    </recommendedName>
</protein>
<keyword evidence="9 17" id="KW-0418">Kinase</keyword>
<organism evidence="17 18">
    <name type="scientific">Paenibacillus aceris</name>
    <dbReference type="NCBI Taxonomy" id="869555"/>
    <lineage>
        <taxon>Bacteria</taxon>
        <taxon>Bacillati</taxon>
        <taxon>Bacillota</taxon>
        <taxon>Bacilli</taxon>
        <taxon>Bacillales</taxon>
        <taxon>Paenibacillaceae</taxon>
        <taxon>Paenibacillus</taxon>
    </lineage>
</organism>
<keyword evidence="8" id="KW-0547">Nucleotide-binding</keyword>
<dbReference type="CDD" id="cd06225">
    <property type="entry name" value="HAMP"/>
    <property type="match status" value="1"/>
</dbReference>
<evidence type="ECO:0000313" key="18">
    <source>
        <dbReference type="Proteomes" id="UP001519344"/>
    </source>
</evidence>
<dbReference type="InterPro" id="IPR036890">
    <property type="entry name" value="HATPase_C_sf"/>
</dbReference>
<dbReference type="SMART" id="SM00387">
    <property type="entry name" value="HATPase_c"/>
    <property type="match status" value="1"/>
</dbReference>
<comment type="subcellular location">
    <subcellularLocation>
        <location evidence="2">Cell membrane</location>
        <topology evidence="2">Multi-pass membrane protein</topology>
    </subcellularLocation>
</comment>
<sequence length="574" mass="65738">MITNYRRYRDDIRKTFISHALIPVIIITLASYVLSFSSLYRTIVSRNYTTNSQVAETLDFIIGYYQKQAARLSTDERVQSYLELKQATSEIYEVFYDLVNKMDVKANFYMFDNKLQPLVLSSNHIPEYAQGGSELKWGFVSRMLEMPDKVILARPTTMTGVQTLVVGKAIVKKDGYVAGFITFDFNEKDLVKLISKNFSTNVVITDQYGYVIASANELLVDQLGKLDMIFRDKSGVIKSKEDSHYVTRTENFDGEIIIYTLTSIGYFSSLLILAGVLLILLFAVLTWTTYLSARKIADRKTRVIDDIVRAIENVQTGNLDTRLNVNSNDEFQVFAEAYNQMLTDIKNLIEVNKEKARQNVLSEIKQLESQFNPHFLFNTLEMIRYMVKMDPPSVNKIIVGLSELLRYSINNTITEVSLGEDVEYTKNYLFIQKYRFGEKFNFNFDIDEETLACIVPKLIVQPIIENAIKYGFANRQTLSIQIEAAIDKENLVVIITDDGEGMEPEVLEKMRDILERNKNNTSHVGLFNVHRRVQLMYGEKYGIDISSRQHGGTVVKITLPINRGEGEHVEGVSR</sequence>
<reference evidence="17 18" key="1">
    <citation type="submission" date="2021-03" db="EMBL/GenBank/DDBJ databases">
        <title>Genomic Encyclopedia of Type Strains, Phase IV (KMG-IV): sequencing the most valuable type-strain genomes for metagenomic binning, comparative biology and taxonomic classification.</title>
        <authorList>
            <person name="Goeker M."/>
        </authorList>
    </citation>
    <scope>NUCLEOTIDE SEQUENCE [LARGE SCALE GENOMIC DNA]</scope>
    <source>
        <strain evidence="17 18">DSM 24950</strain>
    </source>
</reference>
<evidence type="ECO:0000256" key="14">
    <source>
        <dbReference type="SAM" id="Phobius"/>
    </source>
</evidence>
<evidence type="ECO:0000256" key="3">
    <source>
        <dbReference type="ARBA" id="ARBA00012438"/>
    </source>
</evidence>
<dbReference type="InterPro" id="IPR005467">
    <property type="entry name" value="His_kinase_dom"/>
</dbReference>
<feature type="transmembrane region" description="Helical" evidence="14">
    <location>
        <begin position="20"/>
        <end position="40"/>
    </location>
</feature>
<evidence type="ECO:0000256" key="7">
    <source>
        <dbReference type="ARBA" id="ARBA00022692"/>
    </source>
</evidence>
<evidence type="ECO:0000259" key="15">
    <source>
        <dbReference type="PROSITE" id="PS50109"/>
    </source>
</evidence>
<dbReference type="InterPro" id="IPR003660">
    <property type="entry name" value="HAMP_dom"/>
</dbReference>
<dbReference type="Gene3D" id="6.10.340.10">
    <property type="match status" value="1"/>
</dbReference>
<dbReference type="Gene3D" id="3.30.565.10">
    <property type="entry name" value="Histidine kinase-like ATPase, C-terminal domain"/>
    <property type="match status" value="1"/>
</dbReference>
<evidence type="ECO:0000256" key="11">
    <source>
        <dbReference type="ARBA" id="ARBA00022989"/>
    </source>
</evidence>
<keyword evidence="7 14" id="KW-0812">Transmembrane</keyword>
<keyword evidence="12" id="KW-0902">Two-component regulatory system</keyword>
<keyword evidence="10" id="KW-0067">ATP-binding</keyword>